<feature type="transmembrane region" description="Helical" evidence="6">
    <location>
        <begin position="17"/>
        <end position="35"/>
    </location>
</feature>
<evidence type="ECO:0000256" key="1">
    <source>
        <dbReference type="ARBA" id="ARBA00004141"/>
    </source>
</evidence>
<dbReference type="SUPFAM" id="SSF103481">
    <property type="entry name" value="Multidrug resistance efflux transporter EmrE"/>
    <property type="match status" value="2"/>
</dbReference>
<evidence type="ECO:0000256" key="4">
    <source>
        <dbReference type="ARBA" id="ARBA00022989"/>
    </source>
</evidence>
<organism evidence="8 9">
    <name type="scientific">Thalassobacter stenotrophicus</name>
    <dbReference type="NCBI Taxonomy" id="266809"/>
    <lineage>
        <taxon>Bacteria</taxon>
        <taxon>Pseudomonadati</taxon>
        <taxon>Pseudomonadota</taxon>
        <taxon>Alphaproteobacteria</taxon>
        <taxon>Rhodobacterales</taxon>
        <taxon>Roseobacteraceae</taxon>
        <taxon>Thalassobacter</taxon>
    </lineage>
</organism>
<dbReference type="PANTHER" id="PTHR22911:SF6">
    <property type="entry name" value="SOLUTE CARRIER FAMILY 35 MEMBER G1"/>
    <property type="match status" value="1"/>
</dbReference>
<reference evidence="8 9" key="1">
    <citation type="submission" date="2015-09" db="EMBL/GenBank/DDBJ databases">
        <authorList>
            <consortium name="Swine Surveillance"/>
        </authorList>
    </citation>
    <scope>NUCLEOTIDE SEQUENCE [LARGE SCALE GENOMIC DNA]</scope>
    <source>
        <strain evidence="8 9">CECT 5294</strain>
    </source>
</reference>
<feature type="transmembrane region" description="Helical" evidence="6">
    <location>
        <begin position="246"/>
        <end position="266"/>
    </location>
</feature>
<feature type="transmembrane region" description="Helical" evidence="6">
    <location>
        <begin position="217"/>
        <end position="234"/>
    </location>
</feature>
<keyword evidence="4 6" id="KW-1133">Transmembrane helix</keyword>
<gene>
    <name evidence="8" type="ORF">THS5294_00807</name>
</gene>
<feature type="transmembrane region" description="Helical" evidence="6">
    <location>
        <begin position="157"/>
        <end position="176"/>
    </location>
</feature>
<dbReference type="Proteomes" id="UP000051298">
    <property type="component" value="Unassembled WGS sequence"/>
</dbReference>
<feature type="transmembrane region" description="Helical" evidence="6">
    <location>
        <begin position="93"/>
        <end position="121"/>
    </location>
</feature>
<dbReference type="RefSeq" id="WP_058122708.1">
    <property type="nucleotide sequence ID" value="NZ_CYRX01000010.1"/>
</dbReference>
<accession>A0A0P1FFG2</accession>
<dbReference type="AlphaFoldDB" id="A0A0P1FFG2"/>
<dbReference type="PANTHER" id="PTHR22911">
    <property type="entry name" value="ACYL-MALONYL CONDENSING ENZYME-RELATED"/>
    <property type="match status" value="1"/>
</dbReference>
<dbReference type="InterPro" id="IPR037185">
    <property type="entry name" value="EmrE-like"/>
</dbReference>
<feature type="transmembrane region" description="Helical" evidence="6">
    <location>
        <begin position="47"/>
        <end position="67"/>
    </location>
</feature>
<evidence type="ECO:0000313" key="8">
    <source>
        <dbReference type="EMBL" id="CUH59521.1"/>
    </source>
</evidence>
<evidence type="ECO:0000313" key="9">
    <source>
        <dbReference type="Proteomes" id="UP000051298"/>
    </source>
</evidence>
<keyword evidence="5 6" id="KW-0472">Membrane</keyword>
<protein>
    <submittedName>
        <fullName evidence="8">Carboxylate/amino acid/amine transporter</fullName>
    </submittedName>
</protein>
<evidence type="ECO:0000256" key="3">
    <source>
        <dbReference type="ARBA" id="ARBA00022692"/>
    </source>
</evidence>
<dbReference type="InterPro" id="IPR000620">
    <property type="entry name" value="EamA_dom"/>
</dbReference>
<evidence type="ECO:0000256" key="2">
    <source>
        <dbReference type="ARBA" id="ARBA00009853"/>
    </source>
</evidence>
<feature type="transmembrane region" description="Helical" evidence="6">
    <location>
        <begin position="272"/>
        <end position="293"/>
    </location>
</feature>
<proteinExistence type="inferred from homology"/>
<evidence type="ECO:0000256" key="5">
    <source>
        <dbReference type="ARBA" id="ARBA00023136"/>
    </source>
</evidence>
<sequence length="305" mass="33065">MIRARTDIPLFGPTAQAAFWMMGAIVSFTSMAVAGRAVSHELDTFEIMLFRSIVGICVVVEGARLLGTSHTITHRTLGLHTIRNIGHFAGQNLWFFAITMVPLMQVFALEFTSPLWVVLLAPLILGERITWDRIGVVCLGLIGVALVARPWEAAPSWGLVAAGLAAIGFAVSALFTRRLTRTESVTCILFWMTLMQAVFGLICAGFDGDIALPSATVAPWLVLIAMAGLLAHLCMTQALSRAPASVVMPFDFVRLPVIAFVGIWLYSEPFDLWALSGGVIIFAAGYMNVLTAARGEKRLSQSRAR</sequence>
<feature type="domain" description="EamA" evidence="7">
    <location>
        <begin position="157"/>
        <end position="287"/>
    </location>
</feature>
<dbReference type="GO" id="GO:0016020">
    <property type="term" value="C:membrane"/>
    <property type="evidence" value="ECO:0007669"/>
    <property type="project" value="UniProtKB-SubCell"/>
</dbReference>
<comment type="similarity">
    <text evidence="2">Belongs to the drug/metabolite transporter (DMT) superfamily. 10 TMS drug/metabolite exporter (DME) (TC 2.A.7.3) family.</text>
</comment>
<feature type="domain" description="EamA" evidence="7">
    <location>
        <begin position="17"/>
        <end position="148"/>
    </location>
</feature>
<feature type="transmembrane region" description="Helical" evidence="6">
    <location>
        <begin position="188"/>
        <end position="211"/>
    </location>
</feature>
<keyword evidence="3 6" id="KW-0812">Transmembrane</keyword>
<evidence type="ECO:0000259" key="7">
    <source>
        <dbReference type="Pfam" id="PF00892"/>
    </source>
</evidence>
<dbReference type="Pfam" id="PF00892">
    <property type="entry name" value="EamA"/>
    <property type="match status" value="2"/>
</dbReference>
<comment type="subcellular location">
    <subcellularLocation>
        <location evidence="1">Membrane</location>
        <topology evidence="1">Multi-pass membrane protein</topology>
    </subcellularLocation>
</comment>
<name>A0A0P1FFG2_9RHOB</name>
<dbReference type="EMBL" id="CYRX01000010">
    <property type="protein sequence ID" value="CUH59521.1"/>
    <property type="molecule type" value="Genomic_DNA"/>
</dbReference>
<evidence type="ECO:0000256" key="6">
    <source>
        <dbReference type="SAM" id="Phobius"/>
    </source>
</evidence>